<dbReference type="Gene3D" id="2.60.40.10">
    <property type="entry name" value="Immunoglobulins"/>
    <property type="match status" value="1"/>
</dbReference>
<evidence type="ECO:0000313" key="4">
    <source>
        <dbReference type="Proteomes" id="UP001279410"/>
    </source>
</evidence>
<accession>A0AAD3RHU7</accession>
<dbReference type="GO" id="GO:0005615">
    <property type="term" value="C:extracellular space"/>
    <property type="evidence" value="ECO:0007669"/>
    <property type="project" value="TreeGrafter"/>
</dbReference>
<dbReference type="EMBL" id="BRZM01000153">
    <property type="protein sequence ID" value="GLD68821.1"/>
    <property type="molecule type" value="Genomic_DNA"/>
</dbReference>
<dbReference type="SUPFAM" id="SSF101912">
    <property type="entry name" value="Sema domain"/>
    <property type="match status" value="1"/>
</dbReference>
<comment type="caution">
    <text evidence="3">The sequence shown here is derived from an EMBL/GenBank/DDBJ whole genome shotgun (WGS) entry which is preliminary data.</text>
</comment>
<dbReference type="GO" id="GO:0007411">
    <property type="term" value="P:axon guidance"/>
    <property type="evidence" value="ECO:0007669"/>
    <property type="project" value="TreeGrafter"/>
</dbReference>
<proteinExistence type="inferred from homology"/>
<name>A0AAD3RHU7_LATJO</name>
<reference evidence="3" key="1">
    <citation type="submission" date="2022-08" db="EMBL/GenBank/DDBJ databases">
        <title>Genome sequencing of akame (Lates japonicus).</title>
        <authorList>
            <person name="Hashiguchi Y."/>
            <person name="Takahashi H."/>
        </authorList>
    </citation>
    <scope>NUCLEOTIDE SEQUENCE</scope>
    <source>
        <strain evidence="3">Kochi</strain>
    </source>
</reference>
<dbReference type="PANTHER" id="PTHR11036">
    <property type="entry name" value="SEMAPHORIN"/>
    <property type="match status" value="1"/>
</dbReference>
<sequence>MMGGLRSLTNSLTTFSKPGSWCSILGPDGVDTHFDELRGHLSSPQGMTKNPKVYAVFTTSPGAARDRTSSMETPSPDPWYIQRPGSERREEVRLDDRVVHTDRGLLIRSLHASDAGVYVCVAQEHTHFTHTLLRLTLQLVTQGQLDGKPKQSEDPVVDLRHGAESRQRYKDYLRVMSSPFGSLEEYCDSLWLEKRPSRARGRGLGGGKWKHIQEMKKSRNRRHHREREEERERGRVALTVNFWARVETAKCCMGAVGLGGIDGRLGVLEG</sequence>
<evidence type="ECO:0000313" key="3">
    <source>
        <dbReference type="EMBL" id="GLD68821.1"/>
    </source>
</evidence>
<gene>
    <name evidence="3" type="ORF">AKAME5_002013400</name>
</gene>
<dbReference type="GO" id="GO:0030215">
    <property type="term" value="F:semaphorin receptor binding"/>
    <property type="evidence" value="ECO:0007669"/>
    <property type="project" value="InterPro"/>
</dbReference>
<evidence type="ECO:0000256" key="2">
    <source>
        <dbReference type="SAM" id="MobiDB-lite"/>
    </source>
</evidence>
<organism evidence="3 4">
    <name type="scientific">Lates japonicus</name>
    <name type="common">Japanese lates</name>
    <dbReference type="NCBI Taxonomy" id="270547"/>
    <lineage>
        <taxon>Eukaryota</taxon>
        <taxon>Metazoa</taxon>
        <taxon>Chordata</taxon>
        <taxon>Craniata</taxon>
        <taxon>Vertebrata</taxon>
        <taxon>Euteleostomi</taxon>
        <taxon>Actinopterygii</taxon>
        <taxon>Neopterygii</taxon>
        <taxon>Teleostei</taxon>
        <taxon>Neoteleostei</taxon>
        <taxon>Acanthomorphata</taxon>
        <taxon>Carangaria</taxon>
        <taxon>Carangaria incertae sedis</taxon>
        <taxon>Centropomidae</taxon>
        <taxon>Lates</taxon>
    </lineage>
</organism>
<protein>
    <submittedName>
        <fullName evidence="3">Semaphorin-3D-like protein</fullName>
    </submittedName>
</protein>
<dbReference type="GO" id="GO:0045499">
    <property type="term" value="F:chemorepellent activity"/>
    <property type="evidence" value="ECO:0007669"/>
    <property type="project" value="TreeGrafter"/>
</dbReference>
<dbReference type="InterPro" id="IPR027231">
    <property type="entry name" value="Semaphorin"/>
</dbReference>
<dbReference type="InterPro" id="IPR013783">
    <property type="entry name" value="Ig-like_fold"/>
</dbReference>
<dbReference type="Gene3D" id="2.130.10.10">
    <property type="entry name" value="YVTN repeat-like/Quinoprotein amine dehydrogenase"/>
    <property type="match status" value="1"/>
</dbReference>
<dbReference type="InterPro" id="IPR015943">
    <property type="entry name" value="WD40/YVTN_repeat-like_dom_sf"/>
</dbReference>
<dbReference type="InterPro" id="IPR036352">
    <property type="entry name" value="Semap_dom_sf"/>
</dbReference>
<dbReference type="GO" id="GO:0071526">
    <property type="term" value="P:semaphorin-plexin signaling pathway"/>
    <property type="evidence" value="ECO:0007669"/>
    <property type="project" value="TreeGrafter"/>
</dbReference>
<dbReference type="GO" id="GO:0005886">
    <property type="term" value="C:plasma membrane"/>
    <property type="evidence" value="ECO:0007669"/>
    <property type="project" value="TreeGrafter"/>
</dbReference>
<dbReference type="GO" id="GO:0001755">
    <property type="term" value="P:neural crest cell migration"/>
    <property type="evidence" value="ECO:0007669"/>
    <property type="project" value="TreeGrafter"/>
</dbReference>
<feature type="region of interest" description="Disordered" evidence="2">
    <location>
        <begin position="62"/>
        <end position="83"/>
    </location>
</feature>
<dbReference type="GO" id="GO:0030335">
    <property type="term" value="P:positive regulation of cell migration"/>
    <property type="evidence" value="ECO:0007669"/>
    <property type="project" value="TreeGrafter"/>
</dbReference>
<comment type="similarity">
    <text evidence="1">Belongs to the semaphorin family.</text>
</comment>
<dbReference type="AlphaFoldDB" id="A0AAD3RHU7"/>
<evidence type="ECO:0000256" key="1">
    <source>
        <dbReference type="ARBA" id="ARBA00009492"/>
    </source>
</evidence>
<dbReference type="Proteomes" id="UP001279410">
    <property type="component" value="Unassembled WGS sequence"/>
</dbReference>
<keyword evidence="4" id="KW-1185">Reference proteome</keyword>
<dbReference type="PANTHER" id="PTHR11036:SF36">
    <property type="entry name" value="SEMAPHORIN-3D"/>
    <property type="match status" value="1"/>
</dbReference>